<feature type="transmembrane region" description="Helical" evidence="6">
    <location>
        <begin position="154"/>
        <end position="173"/>
    </location>
</feature>
<dbReference type="GO" id="GO:0022857">
    <property type="term" value="F:transmembrane transporter activity"/>
    <property type="evidence" value="ECO:0007669"/>
    <property type="project" value="InterPro"/>
</dbReference>
<dbReference type="EMBL" id="KI925455">
    <property type="protein sequence ID" value="ETW85069.1"/>
    <property type="molecule type" value="Genomic_DNA"/>
</dbReference>
<dbReference type="Pfam" id="PF07690">
    <property type="entry name" value="MFS_1"/>
    <property type="match status" value="1"/>
</dbReference>
<dbReference type="RefSeq" id="XP_009541866.1">
    <property type="nucleotide sequence ID" value="XM_009543571.1"/>
</dbReference>
<evidence type="ECO:0000256" key="3">
    <source>
        <dbReference type="ARBA" id="ARBA00022989"/>
    </source>
</evidence>
<feature type="transmembrane region" description="Helical" evidence="6">
    <location>
        <begin position="179"/>
        <end position="201"/>
    </location>
</feature>
<evidence type="ECO:0000256" key="2">
    <source>
        <dbReference type="ARBA" id="ARBA00022692"/>
    </source>
</evidence>
<evidence type="ECO:0000256" key="1">
    <source>
        <dbReference type="ARBA" id="ARBA00004141"/>
    </source>
</evidence>
<feature type="transmembrane region" description="Helical" evidence="6">
    <location>
        <begin position="323"/>
        <end position="342"/>
    </location>
</feature>
<feature type="transmembrane region" description="Helical" evidence="6">
    <location>
        <begin position="497"/>
        <end position="517"/>
    </location>
</feature>
<comment type="subcellular location">
    <subcellularLocation>
        <location evidence="1">Membrane</location>
        <topology evidence="1">Multi-pass membrane protein</topology>
    </subcellularLocation>
</comment>
<dbReference type="Gene3D" id="1.20.1250.20">
    <property type="entry name" value="MFS general substrate transporter like domains"/>
    <property type="match status" value="1"/>
</dbReference>
<reference evidence="8 9" key="1">
    <citation type="journal article" date="2012" name="New Phytol.">
        <title>Insight into trade-off between wood decay and parasitism from the genome of a fungal forest pathogen.</title>
        <authorList>
            <person name="Olson A."/>
            <person name="Aerts A."/>
            <person name="Asiegbu F."/>
            <person name="Belbahri L."/>
            <person name="Bouzid O."/>
            <person name="Broberg A."/>
            <person name="Canback B."/>
            <person name="Coutinho P.M."/>
            <person name="Cullen D."/>
            <person name="Dalman K."/>
            <person name="Deflorio G."/>
            <person name="van Diepen L.T."/>
            <person name="Dunand C."/>
            <person name="Duplessis S."/>
            <person name="Durling M."/>
            <person name="Gonthier P."/>
            <person name="Grimwood J."/>
            <person name="Fossdal C.G."/>
            <person name="Hansson D."/>
            <person name="Henrissat B."/>
            <person name="Hietala A."/>
            <person name="Himmelstrand K."/>
            <person name="Hoffmeister D."/>
            <person name="Hogberg N."/>
            <person name="James T.Y."/>
            <person name="Karlsson M."/>
            <person name="Kohler A."/>
            <person name="Kues U."/>
            <person name="Lee Y.H."/>
            <person name="Lin Y.C."/>
            <person name="Lind M."/>
            <person name="Lindquist E."/>
            <person name="Lombard V."/>
            <person name="Lucas S."/>
            <person name="Lunden K."/>
            <person name="Morin E."/>
            <person name="Murat C."/>
            <person name="Park J."/>
            <person name="Raffaello T."/>
            <person name="Rouze P."/>
            <person name="Salamov A."/>
            <person name="Schmutz J."/>
            <person name="Solheim H."/>
            <person name="Stahlberg J."/>
            <person name="Velez H."/>
            <person name="de Vries R.P."/>
            <person name="Wiebenga A."/>
            <person name="Woodward S."/>
            <person name="Yakovlev I."/>
            <person name="Garbelotto M."/>
            <person name="Martin F."/>
            <person name="Grigoriev I.V."/>
            <person name="Stenlid J."/>
        </authorList>
    </citation>
    <scope>NUCLEOTIDE SEQUENCE [LARGE SCALE GENOMIC DNA]</scope>
    <source>
        <strain evidence="8 9">TC 32-1</strain>
    </source>
</reference>
<feature type="compositionally biased region" description="Polar residues" evidence="5">
    <location>
        <begin position="1"/>
        <end position="11"/>
    </location>
</feature>
<dbReference type="InterPro" id="IPR036259">
    <property type="entry name" value="MFS_trans_sf"/>
</dbReference>
<keyword evidence="4 6" id="KW-0472">Membrane</keyword>
<evidence type="ECO:0000313" key="9">
    <source>
        <dbReference type="Proteomes" id="UP000030671"/>
    </source>
</evidence>
<feature type="transmembrane region" description="Helical" evidence="6">
    <location>
        <begin position="460"/>
        <end position="485"/>
    </location>
</feature>
<dbReference type="PANTHER" id="PTHR23502">
    <property type="entry name" value="MAJOR FACILITATOR SUPERFAMILY"/>
    <property type="match status" value="1"/>
</dbReference>
<dbReference type="OrthoDB" id="6770063at2759"/>
<feature type="compositionally biased region" description="Basic and acidic residues" evidence="5">
    <location>
        <begin position="32"/>
        <end position="48"/>
    </location>
</feature>
<dbReference type="CDD" id="cd17323">
    <property type="entry name" value="MFS_Tpo1_MDR_like"/>
    <property type="match status" value="1"/>
</dbReference>
<feature type="region of interest" description="Disordered" evidence="5">
    <location>
        <begin position="1"/>
        <end position="55"/>
    </location>
</feature>
<dbReference type="FunCoup" id="W4KH74">
    <property type="interactions" value="9"/>
</dbReference>
<feature type="transmembrane region" description="Helical" evidence="6">
    <location>
        <begin position="87"/>
        <end position="106"/>
    </location>
</feature>
<dbReference type="PROSITE" id="PS50850">
    <property type="entry name" value="MFS"/>
    <property type="match status" value="1"/>
</dbReference>
<accession>W4KH74</accession>
<dbReference type="GO" id="GO:0016020">
    <property type="term" value="C:membrane"/>
    <property type="evidence" value="ECO:0007669"/>
    <property type="project" value="UniProtKB-SubCell"/>
</dbReference>
<feature type="transmembrane region" description="Helical" evidence="6">
    <location>
        <begin position="430"/>
        <end position="448"/>
    </location>
</feature>
<dbReference type="SUPFAM" id="SSF103473">
    <property type="entry name" value="MFS general substrate transporter"/>
    <property type="match status" value="1"/>
</dbReference>
<feature type="transmembrane region" description="Helical" evidence="6">
    <location>
        <begin position="362"/>
        <end position="382"/>
    </location>
</feature>
<sequence>MSQTLPDTKATSPAVRGASVPLTPAATLTGDKPVEKEDVEGEAKDRPRPLSSTAHADDGRAIHLVDWDGPNDPENPKNWKYSKKWHLILTVSCFTFISPISSSIIAPASEQVAADFGVTSSVVIAMMTSVFVLAYAFGPLMFGPLSEIYGRSRVLQLANLIYFAFNLACGFAQNKGQLIAFRFLAGLGGSAPLSVGGGVIGDCFLPEQRGQALAIYSLAPMLGPVVGPVIGAWIAEKSQWRWVFYSTTIADAFVQVLGILFLKETYAPVLLERKAQRIRKSMTPEKAESVVVRTVFQGADRHWRTILAKALVRPFALFVSEPIVQLLGVYMAFVYGLIYLSITTMPSIFQGIYGESVGIAGLNYIALGLGLSGASQINARTMDKVYVMLKKRNGGVGRPEFRLPSMVPATIFLPVGLLIAGWSAQTHSHWIGTDIGIVLIGAGSILNFQSIQTYVIDAFTLHAASALAATSFLRSLAGFGFPLFAPAMYNALGFGKGNTILACVGILIGCPAPWLFWHYGERIRAASRHAHKS</sequence>
<evidence type="ECO:0000313" key="8">
    <source>
        <dbReference type="EMBL" id="ETW85069.1"/>
    </source>
</evidence>
<organism evidence="8 9">
    <name type="scientific">Heterobasidion irregulare (strain TC 32-1)</name>
    <dbReference type="NCBI Taxonomy" id="747525"/>
    <lineage>
        <taxon>Eukaryota</taxon>
        <taxon>Fungi</taxon>
        <taxon>Dikarya</taxon>
        <taxon>Basidiomycota</taxon>
        <taxon>Agaricomycotina</taxon>
        <taxon>Agaricomycetes</taxon>
        <taxon>Russulales</taxon>
        <taxon>Bondarzewiaceae</taxon>
        <taxon>Heterobasidion</taxon>
        <taxon>Heterobasidion annosum species complex</taxon>
    </lineage>
</organism>
<name>W4KH74_HETIT</name>
<dbReference type="AlphaFoldDB" id="W4KH74"/>
<dbReference type="InterPro" id="IPR011701">
    <property type="entry name" value="MFS"/>
</dbReference>
<evidence type="ECO:0000256" key="4">
    <source>
        <dbReference type="ARBA" id="ARBA00023136"/>
    </source>
</evidence>
<feature type="transmembrane region" description="Helical" evidence="6">
    <location>
        <begin position="240"/>
        <end position="262"/>
    </location>
</feature>
<evidence type="ECO:0000259" key="7">
    <source>
        <dbReference type="PROSITE" id="PS50850"/>
    </source>
</evidence>
<dbReference type="PANTHER" id="PTHR23502:SF60">
    <property type="entry name" value="MAJOR FACILITATOR SUPERFAMILY (MFS) PROFILE DOMAIN-CONTAINING PROTEIN-RELATED"/>
    <property type="match status" value="1"/>
</dbReference>
<proteinExistence type="predicted"/>
<dbReference type="HOGENOM" id="CLU_008455_1_3_1"/>
<dbReference type="GeneID" id="20678535"/>
<protein>
    <submittedName>
        <fullName evidence="8">Major facilitator superfamily</fullName>
    </submittedName>
</protein>
<keyword evidence="3 6" id="KW-1133">Transmembrane helix</keyword>
<gene>
    <name evidence="8" type="ORF">HETIRDRAFT_61142</name>
</gene>
<evidence type="ECO:0000256" key="6">
    <source>
        <dbReference type="SAM" id="Phobius"/>
    </source>
</evidence>
<feature type="domain" description="Major facilitator superfamily (MFS) profile" evidence="7">
    <location>
        <begin position="87"/>
        <end position="533"/>
    </location>
</feature>
<dbReference type="FunFam" id="1.20.1250.20:FF:000011">
    <property type="entry name" value="MFS multidrug transporter, putative"/>
    <property type="match status" value="1"/>
</dbReference>
<keyword evidence="2 6" id="KW-0812">Transmembrane</keyword>
<feature type="transmembrane region" description="Helical" evidence="6">
    <location>
        <begin position="213"/>
        <end position="234"/>
    </location>
</feature>
<evidence type="ECO:0000256" key="5">
    <source>
        <dbReference type="SAM" id="MobiDB-lite"/>
    </source>
</evidence>
<keyword evidence="9" id="KW-1185">Reference proteome</keyword>
<feature type="transmembrane region" description="Helical" evidence="6">
    <location>
        <begin position="118"/>
        <end position="142"/>
    </location>
</feature>
<dbReference type="Proteomes" id="UP000030671">
    <property type="component" value="Unassembled WGS sequence"/>
</dbReference>
<dbReference type="InterPro" id="IPR020846">
    <property type="entry name" value="MFS_dom"/>
</dbReference>
<feature type="transmembrane region" description="Helical" evidence="6">
    <location>
        <begin position="403"/>
        <end position="424"/>
    </location>
</feature>
<dbReference type="eggNOG" id="KOG0255">
    <property type="taxonomic scope" value="Eukaryota"/>
</dbReference>
<dbReference type="KEGG" id="hir:HETIRDRAFT_61142"/>
<dbReference type="InParanoid" id="W4KH74"/>